<feature type="region of interest" description="Disordered" evidence="1">
    <location>
        <begin position="979"/>
        <end position="1001"/>
    </location>
</feature>
<feature type="region of interest" description="Disordered" evidence="1">
    <location>
        <begin position="1013"/>
        <end position="1041"/>
    </location>
</feature>
<evidence type="ECO:0000313" key="3">
    <source>
        <dbReference type="EMBL" id="KAK4460714.1"/>
    </source>
</evidence>
<dbReference type="AlphaFoldDB" id="A0AAV9HIZ2"/>
<feature type="region of interest" description="Disordered" evidence="1">
    <location>
        <begin position="1"/>
        <end position="43"/>
    </location>
</feature>
<keyword evidence="2" id="KW-0472">Membrane</keyword>
<feature type="compositionally biased region" description="Polar residues" evidence="1">
    <location>
        <begin position="547"/>
        <end position="556"/>
    </location>
</feature>
<feature type="compositionally biased region" description="Low complexity" evidence="1">
    <location>
        <begin position="1019"/>
        <end position="1037"/>
    </location>
</feature>
<feature type="region of interest" description="Disordered" evidence="1">
    <location>
        <begin position="214"/>
        <end position="234"/>
    </location>
</feature>
<feature type="compositionally biased region" description="Low complexity" evidence="1">
    <location>
        <begin position="714"/>
        <end position="725"/>
    </location>
</feature>
<protein>
    <submittedName>
        <fullName evidence="3">Uncharacterized protein</fullName>
    </submittedName>
</protein>
<evidence type="ECO:0000313" key="4">
    <source>
        <dbReference type="Proteomes" id="UP001321749"/>
    </source>
</evidence>
<dbReference type="Proteomes" id="UP001321749">
    <property type="component" value="Unassembled WGS sequence"/>
</dbReference>
<keyword evidence="2" id="KW-0812">Transmembrane</keyword>
<feature type="transmembrane region" description="Helical" evidence="2">
    <location>
        <begin position="45"/>
        <end position="71"/>
    </location>
</feature>
<feature type="compositionally biased region" description="Polar residues" evidence="1">
    <location>
        <begin position="735"/>
        <end position="758"/>
    </location>
</feature>
<feature type="compositionally biased region" description="Basic and acidic residues" evidence="1">
    <location>
        <begin position="455"/>
        <end position="466"/>
    </location>
</feature>
<feature type="region of interest" description="Disordered" evidence="1">
    <location>
        <begin position="795"/>
        <end position="834"/>
    </location>
</feature>
<feature type="compositionally biased region" description="Low complexity" evidence="1">
    <location>
        <begin position="795"/>
        <end position="804"/>
    </location>
</feature>
<feature type="region of interest" description="Disordered" evidence="1">
    <location>
        <begin position="96"/>
        <end position="140"/>
    </location>
</feature>
<evidence type="ECO:0000256" key="2">
    <source>
        <dbReference type="SAM" id="Phobius"/>
    </source>
</evidence>
<reference evidence="3" key="2">
    <citation type="submission" date="2023-06" db="EMBL/GenBank/DDBJ databases">
        <authorList>
            <consortium name="Lawrence Berkeley National Laboratory"/>
            <person name="Mondo S.J."/>
            <person name="Hensen N."/>
            <person name="Bonometti L."/>
            <person name="Westerberg I."/>
            <person name="Brannstrom I.O."/>
            <person name="Guillou S."/>
            <person name="Cros-Aarteil S."/>
            <person name="Calhoun S."/>
            <person name="Haridas S."/>
            <person name="Kuo A."/>
            <person name="Pangilinan J."/>
            <person name="Riley R."/>
            <person name="Labutti K."/>
            <person name="Andreopoulos B."/>
            <person name="Lipzen A."/>
            <person name="Chen C."/>
            <person name="Yanf M."/>
            <person name="Daum C."/>
            <person name="Ng V."/>
            <person name="Clum A."/>
            <person name="Steindorff A."/>
            <person name="Ohm R."/>
            <person name="Martin F."/>
            <person name="Silar P."/>
            <person name="Natvig D."/>
            <person name="Lalanne C."/>
            <person name="Gautier V."/>
            <person name="Ament-Velasquez S.L."/>
            <person name="Kruys A."/>
            <person name="Hutchinson M.I."/>
            <person name="Powell A.J."/>
            <person name="Barry K."/>
            <person name="Miller A.N."/>
            <person name="Grigoriev I.V."/>
            <person name="Debuchy R."/>
            <person name="Gladieux P."/>
            <person name="Thoren M.H."/>
            <person name="Johannesson H."/>
        </authorList>
    </citation>
    <scope>NUCLEOTIDE SEQUENCE</scope>
    <source>
        <strain evidence="3">PSN324</strain>
    </source>
</reference>
<feature type="compositionally biased region" description="Polar residues" evidence="1">
    <location>
        <begin position="695"/>
        <end position="709"/>
    </location>
</feature>
<name>A0AAV9HIZ2_9PEZI</name>
<feature type="compositionally biased region" description="Basic and acidic residues" evidence="1">
    <location>
        <begin position="932"/>
        <end position="944"/>
    </location>
</feature>
<feature type="compositionally biased region" description="Basic residues" evidence="1">
    <location>
        <begin position="347"/>
        <end position="356"/>
    </location>
</feature>
<dbReference type="EMBL" id="MU865006">
    <property type="protein sequence ID" value="KAK4460714.1"/>
    <property type="molecule type" value="Genomic_DNA"/>
</dbReference>
<feature type="compositionally biased region" description="Basic and acidic residues" evidence="1">
    <location>
        <begin position="115"/>
        <end position="128"/>
    </location>
</feature>
<reference evidence="3" key="1">
    <citation type="journal article" date="2023" name="Mol. Phylogenet. Evol.">
        <title>Genome-scale phylogeny and comparative genomics of the fungal order Sordariales.</title>
        <authorList>
            <person name="Hensen N."/>
            <person name="Bonometti L."/>
            <person name="Westerberg I."/>
            <person name="Brannstrom I.O."/>
            <person name="Guillou S."/>
            <person name="Cros-Aarteil S."/>
            <person name="Calhoun S."/>
            <person name="Haridas S."/>
            <person name="Kuo A."/>
            <person name="Mondo S."/>
            <person name="Pangilinan J."/>
            <person name="Riley R."/>
            <person name="LaButti K."/>
            <person name="Andreopoulos B."/>
            <person name="Lipzen A."/>
            <person name="Chen C."/>
            <person name="Yan M."/>
            <person name="Daum C."/>
            <person name="Ng V."/>
            <person name="Clum A."/>
            <person name="Steindorff A."/>
            <person name="Ohm R.A."/>
            <person name="Martin F."/>
            <person name="Silar P."/>
            <person name="Natvig D.O."/>
            <person name="Lalanne C."/>
            <person name="Gautier V."/>
            <person name="Ament-Velasquez S.L."/>
            <person name="Kruys A."/>
            <person name="Hutchinson M.I."/>
            <person name="Powell A.J."/>
            <person name="Barry K."/>
            <person name="Miller A.N."/>
            <person name="Grigoriev I.V."/>
            <person name="Debuchy R."/>
            <person name="Gladieux P."/>
            <person name="Hiltunen Thoren M."/>
            <person name="Johannesson H."/>
        </authorList>
    </citation>
    <scope>NUCLEOTIDE SEQUENCE</scope>
    <source>
        <strain evidence="3">PSN324</strain>
    </source>
</reference>
<feature type="compositionally biased region" description="Acidic residues" evidence="1">
    <location>
        <begin position="979"/>
        <end position="995"/>
    </location>
</feature>
<evidence type="ECO:0000256" key="1">
    <source>
        <dbReference type="SAM" id="MobiDB-lite"/>
    </source>
</evidence>
<feature type="region of interest" description="Disordered" evidence="1">
    <location>
        <begin position="858"/>
        <end position="944"/>
    </location>
</feature>
<feature type="region of interest" description="Disordered" evidence="1">
    <location>
        <begin position="529"/>
        <end position="571"/>
    </location>
</feature>
<feature type="compositionally biased region" description="Low complexity" evidence="1">
    <location>
        <begin position="905"/>
        <end position="916"/>
    </location>
</feature>
<organism evidence="3 4">
    <name type="scientific">Cladorrhinum samala</name>
    <dbReference type="NCBI Taxonomy" id="585594"/>
    <lineage>
        <taxon>Eukaryota</taxon>
        <taxon>Fungi</taxon>
        <taxon>Dikarya</taxon>
        <taxon>Ascomycota</taxon>
        <taxon>Pezizomycotina</taxon>
        <taxon>Sordariomycetes</taxon>
        <taxon>Sordariomycetidae</taxon>
        <taxon>Sordariales</taxon>
        <taxon>Podosporaceae</taxon>
        <taxon>Cladorrhinum</taxon>
    </lineage>
</organism>
<comment type="caution">
    <text evidence="3">The sequence shown here is derived from an EMBL/GenBank/DDBJ whole genome shotgun (WGS) entry which is preliminary data.</text>
</comment>
<feature type="compositionally biased region" description="Low complexity" evidence="1">
    <location>
        <begin position="468"/>
        <end position="485"/>
    </location>
</feature>
<gene>
    <name evidence="3" type="ORF">QBC42DRAFT_331777</name>
</gene>
<keyword evidence="4" id="KW-1185">Reference proteome</keyword>
<feature type="compositionally biased region" description="Polar residues" evidence="1">
    <location>
        <begin position="317"/>
        <end position="329"/>
    </location>
</feature>
<accession>A0AAV9HIZ2</accession>
<keyword evidence="2" id="KW-1133">Transmembrane helix</keyword>
<feature type="compositionally biased region" description="Polar residues" evidence="1">
    <location>
        <begin position="396"/>
        <end position="408"/>
    </location>
</feature>
<sequence length="1071" mass="114156">MSYPKLHQRDEGGGAGEGGQDRKFISNQSQQPPSPPPSSDSPTDFPGAIVTIILVITFVVACCLGVLFLWLSRRRAARNRRYRTVTGALTGDIAPGSPASGGIGPVGMGDENDEHEGGGGKHYKETKGSPRKLRKRPSAEVMAGWPALSKSMVDACGGSDEGPMGRGLRKHLSMPLPGGGRPNGWGWFGHGRSKSDVAGETQCGLERGFSNRREGNWLDDGAPHLPERGSWDSGGSSRMMALPTLPRVHHTVHGYPYLAWDENGSEEALLGSDRVTGYGNLRAFAREIPQVPRRVLVKQGHLVRSTTRASLAGYQRVGSSGSGFQQVQRAGTVPGGVGSPGTSPARRLPRTPSKTHVRTDSTDTILTEILRSTEKRLRSGSVGTAQGHVRKRSASRLGQRTASRSRTPSPKKYLGAAPSTPSRDRQVSGASAVSADSLVEVGQESFLDSPAELTTPRRDSKREPERQIPVQSVRSSISSSLSTVISEDEMPEEVRKAIMPLDGFVVQPQRAANIKPPVFNDPFVTAPAPLFNSQPKTTRVRPHTSHGWPSQQQQDLTGRRMTLGPKQPPPRPAGELILAPGPGRFSLKAHPLPKPPSFTMDDLLAVPFLPEAPPPSSLPQSRRHSKAPTGPLFLRLTKTSTLSTIPVLPPPIAPGLTFLASQQKHRRRTISPVKTVQFVDQLPQEPETDLPTLPDSPTRSPKECTPTTKTQKHSSVASSIYSQASFPPHAPSSPIDISQITKSQSLNEAAVSANSQLSAPGPAKEGDRQEVSDLEDRIPGITSTIMSLRRMNSQMSTASSLMSSVPDRRSPSPLRVLSGLGKKRVSLPQSDSAGTIKEVRKSMGSRNYLTLGVGLGEGGGGGGGGHKRGKSMTALTGNSGSGGETPPSKKRKPAAAAGGESVKSRVGTGTGRRVPGGQRGNRLSMASSVASIEERVEKEGREREGMVVVIDDDKENEASTVVMELLQAPAGEFTFEVCGDEESGAGTGTDDDDGGEKEGRGKLRIKFPWDLSGSGTALRRGGYNSNNRNNDSPSRGSVRSVDSLGLYDRQGFLIPGTASPVRPRSPGKLRR</sequence>
<proteinExistence type="predicted"/>
<feature type="compositionally biased region" description="Basic and acidic residues" evidence="1">
    <location>
        <begin position="214"/>
        <end position="230"/>
    </location>
</feature>
<feature type="region of interest" description="Disordered" evidence="1">
    <location>
        <begin position="316"/>
        <end position="488"/>
    </location>
</feature>
<feature type="region of interest" description="Disordered" evidence="1">
    <location>
        <begin position="670"/>
        <end position="772"/>
    </location>
</feature>
<feature type="region of interest" description="Disordered" evidence="1">
    <location>
        <begin position="1052"/>
        <end position="1071"/>
    </location>
</feature>